<keyword evidence="3" id="KW-1185">Reference proteome</keyword>
<dbReference type="AlphaFoldDB" id="A0A9W4WTV1"/>
<dbReference type="EMBL" id="CAMKVN010000075">
    <property type="protein sequence ID" value="CAI2163175.1"/>
    <property type="molecule type" value="Genomic_DNA"/>
</dbReference>
<feature type="transmembrane region" description="Helical" evidence="1">
    <location>
        <begin position="45"/>
        <end position="67"/>
    </location>
</feature>
<keyword evidence="1" id="KW-1133">Transmembrane helix</keyword>
<sequence>MVRLLNNFTRVCKTTEEGEEICSCDYRVNLYDCPHSEFYVLMGKILIALCTLATIMSGAFLFYLIKIKKQPFFLNNSRGRGWLRPRPLHSYHLIVFTYMFFEGLHLILLINESYPNIIAAEIGNVMINVCTGAISILYPISIVYSTPNIRNDYEQSNIRNFSNELNPRMVDAIGIILFLQPIISWLPLASLTGHYAELNDIEMANTLFMAHYLAYVFWEIMYIMVLAYFWFRLMSVIKNHLMVLEQHDSNKKQVRGIKRGTKNLTIPVMAIFFGLLLQSIIYVIMSFTYRNKSIYYFVYNVSYYWMEFVSFPLLGIGIESALIYNTFMNLRKPTHSTGLFSSSSTHSKSNIVNSLNSNVMDDHTASKFSVIASPTVIHCSETIEIQISK</sequence>
<evidence type="ECO:0000313" key="3">
    <source>
        <dbReference type="Proteomes" id="UP001153678"/>
    </source>
</evidence>
<feature type="transmembrane region" description="Helical" evidence="1">
    <location>
        <begin position="122"/>
        <end position="144"/>
    </location>
</feature>
<accession>A0A9W4WTV1</accession>
<dbReference type="OrthoDB" id="2131431at2759"/>
<protein>
    <submittedName>
        <fullName evidence="2">1669_t:CDS:1</fullName>
    </submittedName>
</protein>
<proteinExistence type="predicted"/>
<organism evidence="2 3">
    <name type="scientific">Funneliformis geosporum</name>
    <dbReference type="NCBI Taxonomy" id="1117311"/>
    <lineage>
        <taxon>Eukaryota</taxon>
        <taxon>Fungi</taxon>
        <taxon>Fungi incertae sedis</taxon>
        <taxon>Mucoromycota</taxon>
        <taxon>Glomeromycotina</taxon>
        <taxon>Glomeromycetes</taxon>
        <taxon>Glomerales</taxon>
        <taxon>Glomeraceae</taxon>
        <taxon>Funneliformis</taxon>
    </lineage>
</organism>
<evidence type="ECO:0000256" key="1">
    <source>
        <dbReference type="SAM" id="Phobius"/>
    </source>
</evidence>
<feature type="transmembrane region" description="Helical" evidence="1">
    <location>
        <begin position="165"/>
        <end position="188"/>
    </location>
</feature>
<feature type="transmembrane region" description="Helical" evidence="1">
    <location>
        <begin position="88"/>
        <end position="110"/>
    </location>
</feature>
<reference evidence="2" key="1">
    <citation type="submission" date="2022-08" db="EMBL/GenBank/DDBJ databases">
        <authorList>
            <person name="Kallberg Y."/>
            <person name="Tangrot J."/>
            <person name="Rosling A."/>
        </authorList>
    </citation>
    <scope>NUCLEOTIDE SEQUENCE</scope>
    <source>
        <strain evidence="2">Wild A</strain>
    </source>
</reference>
<gene>
    <name evidence="2" type="ORF">FWILDA_LOCUS937</name>
</gene>
<dbReference type="Proteomes" id="UP001153678">
    <property type="component" value="Unassembled WGS sequence"/>
</dbReference>
<keyword evidence="1" id="KW-0472">Membrane</keyword>
<keyword evidence="1" id="KW-0812">Transmembrane</keyword>
<feature type="transmembrane region" description="Helical" evidence="1">
    <location>
        <begin position="264"/>
        <end position="284"/>
    </location>
</feature>
<evidence type="ECO:0000313" key="2">
    <source>
        <dbReference type="EMBL" id="CAI2163175.1"/>
    </source>
</evidence>
<feature type="transmembrane region" description="Helical" evidence="1">
    <location>
        <begin position="304"/>
        <end position="324"/>
    </location>
</feature>
<comment type="caution">
    <text evidence="2">The sequence shown here is derived from an EMBL/GenBank/DDBJ whole genome shotgun (WGS) entry which is preliminary data.</text>
</comment>
<feature type="transmembrane region" description="Helical" evidence="1">
    <location>
        <begin position="208"/>
        <end position="231"/>
    </location>
</feature>
<name>A0A9W4WTV1_9GLOM</name>